<protein>
    <submittedName>
        <fullName evidence="2">Uncharacterized protein</fullName>
    </submittedName>
</protein>
<feature type="compositionally biased region" description="Polar residues" evidence="1">
    <location>
        <begin position="68"/>
        <end position="77"/>
    </location>
</feature>
<feature type="compositionally biased region" description="Low complexity" evidence="1">
    <location>
        <begin position="95"/>
        <end position="113"/>
    </location>
</feature>
<proteinExistence type="predicted"/>
<dbReference type="RefSeq" id="XP_049140962.1">
    <property type="nucleotide sequence ID" value="XM_049283819.1"/>
</dbReference>
<organism evidence="2 3">
    <name type="scientific">Colletotrichum lupini</name>
    <dbReference type="NCBI Taxonomy" id="145971"/>
    <lineage>
        <taxon>Eukaryota</taxon>
        <taxon>Fungi</taxon>
        <taxon>Dikarya</taxon>
        <taxon>Ascomycota</taxon>
        <taxon>Pezizomycotina</taxon>
        <taxon>Sordariomycetes</taxon>
        <taxon>Hypocreomycetidae</taxon>
        <taxon>Glomerellales</taxon>
        <taxon>Glomerellaceae</taxon>
        <taxon>Colletotrichum</taxon>
        <taxon>Colletotrichum acutatum species complex</taxon>
    </lineage>
</organism>
<feature type="compositionally biased region" description="Low complexity" evidence="1">
    <location>
        <begin position="253"/>
        <end position="275"/>
    </location>
</feature>
<feature type="region of interest" description="Disordered" evidence="1">
    <location>
        <begin position="126"/>
        <end position="161"/>
    </location>
</feature>
<dbReference type="EMBL" id="CP019475">
    <property type="protein sequence ID" value="UQC79330.1"/>
    <property type="molecule type" value="Genomic_DNA"/>
</dbReference>
<feature type="compositionally biased region" description="Gly residues" evidence="1">
    <location>
        <begin position="43"/>
        <end position="65"/>
    </location>
</feature>
<feature type="region of interest" description="Disordered" evidence="1">
    <location>
        <begin position="1"/>
        <end position="113"/>
    </location>
</feature>
<dbReference type="KEGG" id="clup:CLUP02_04809"/>
<evidence type="ECO:0000313" key="2">
    <source>
        <dbReference type="EMBL" id="UQC79330.1"/>
    </source>
</evidence>
<keyword evidence="3" id="KW-1185">Reference proteome</keyword>
<accession>A0A9Q8SLW8</accession>
<dbReference type="GeneID" id="73338829"/>
<dbReference type="AlphaFoldDB" id="A0A9Q8SLW8"/>
<feature type="region of interest" description="Disordered" evidence="1">
    <location>
        <begin position="222"/>
        <end position="281"/>
    </location>
</feature>
<name>A0A9Q8SLW8_9PEZI</name>
<evidence type="ECO:0000313" key="3">
    <source>
        <dbReference type="Proteomes" id="UP000830671"/>
    </source>
</evidence>
<gene>
    <name evidence="2" type="ORF">CLUP02_04809</name>
</gene>
<feature type="compositionally biased region" description="Low complexity" evidence="1">
    <location>
        <begin position="133"/>
        <end position="161"/>
    </location>
</feature>
<evidence type="ECO:0000256" key="1">
    <source>
        <dbReference type="SAM" id="MobiDB-lite"/>
    </source>
</evidence>
<reference evidence="2" key="1">
    <citation type="journal article" date="2021" name="Mol. Plant Microbe Interact.">
        <title>Complete Genome Sequence of the Plant-Pathogenic Fungus Colletotrichum lupini.</title>
        <authorList>
            <person name="Baroncelli R."/>
            <person name="Pensec F."/>
            <person name="Da Lio D."/>
            <person name="Boufleur T."/>
            <person name="Vicente I."/>
            <person name="Sarrocco S."/>
            <person name="Picot A."/>
            <person name="Baraldi E."/>
            <person name="Sukno S."/>
            <person name="Thon M."/>
            <person name="Le Floch G."/>
        </authorList>
    </citation>
    <scope>NUCLEOTIDE SEQUENCE</scope>
    <source>
        <strain evidence="2">IMI 504893</strain>
    </source>
</reference>
<dbReference type="Proteomes" id="UP000830671">
    <property type="component" value="Chromosome 3"/>
</dbReference>
<feature type="region of interest" description="Disordered" evidence="1">
    <location>
        <begin position="186"/>
        <end position="209"/>
    </location>
</feature>
<sequence length="368" mass="39318">MWDASSGESRGGAGAGPTAITGLQLEGRVGPGTDALSRSRSGTNGGAGAGAGAFGPGVGGAGGAIGRRTNSLKTTGSPQKKLTPPPPQLRERNLLKSGSVSVTGSLSSVTGSVTRERDLEGHLGQLGAHPYHRQSSTLTSQQQQQPRHQHHTPTSTTTTQQIRVHLRGGGSAGQHHQQYQPVQPYQYQVPGQRGGGPPPAPTSGAASRSRDTIANYNRLRRETQHSSTSTLHHQNYWPDNFRNPRGGLGIEHNNNNNNNKTTTTRSNSTATNPRNDTQSRTGGIQKLAFEESGVAEERRSLELGHPFLPVAILTFSRPPPTRLLNELNELNEAQAAAKLKLKLKPKIPQDFHYSQSNAPATRAFRPAR</sequence>